<dbReference type="InterPro" id="IPR019734">
    <property type="entry name" value="TPR_rpt"/>
</dbReference>
<keyword evidence="9" id="KW-1185">Reference proteome</keyword>
<sequence length="569" mass="62316">MIRFPKLVLFLLAAQLASAQGADHLRQAERYYASGDYYNAAVQYEQYLGIRKSNSAGFTPYAPQRTGSRSAASAGDKAYERLAECYFQLHDYAQAAQYYGKLNSASPDGAVNYVRSLRAAGQKDSAFKALQAARLRPLTPAQQQTLALEEAALRFDSRPDPLVTVTKAAGDLNTGHGNYAAVEWGGTVFFTSSRTDSSQQGKGPNRNHLYRVVGTDALNADPLPGQAIDQGLCSFTPDGKRMYFSAWTREAGRNLSRIYTVTREDGGWTTPVLLNEKVNAPGSSNAQPFYVEKDGTRYLLFSSDRAGGRGGYDLWLVVLNEDVSIEPQNLGSGVNTAGDEQAPFYHGTAQTLVFASNGRPGLGGFDLFASKGTLQGLGPAENLGAPYNSVKDDSYFFSVSADSSLFRRAYLSSDRASDCCLEIYTIARQDPPPPVEIPPAPMPKDTAGIVEAPVYTLPVLLFDFDKAELTTEARQQLDTVFLQMSANPARRLRIGGYTDGKGRDSYNNRLSDRRARAVRAYLYEKGVASERLWIKGFGECCPLEPEVQDGQDNAAARARNRRVELSWEQ</sequence>
<dbReference type="Gene3D" id="1.25.40.10">
    <property type="entry name" value="Tetratricopeptide repeat domain"/>
    <property type="match status" value="1"/>
</dbReference>
<feature type="repeat" description="TPR" evidence="4">
    <location>
        <begin position="76"/>
        <end position="109"/>
    </location>
</feature>
<gene>
    <name evidence="8" type="ORF">E0486_09600</name>
</gene>
<dbReference type="AlphaFoldDB" id="A0A4R4DZE1"/>
<evidence type="ECO:0000259" key="7">
    <source>
        <dbReference type="PROSITE" id="PS51123"/>
    </source>
</evidence>
<dbReference type="EMBL" id="SKFH01000012">
    <property type="protein sequence ID" value="TCZ71794.1"/>
    <property type="molecule type" value="Genomic_DNA"/>
</dbReference>
<comment type="subcellular location">
    <subcellularLocation>
        <location evidence="1">Cell outer membrane</location>
    </subcellularLocation>
</comment>
<comment type="caution">
    <text evidence="8">The sequence shown here is derived from an EMBL/GenBank/DDBJ whole genome shotgun (WGS) entry which is preliminary data.</text>
</comment>
<reference evidence="8 9" key="1">
    <citation type="submission" date="2019-03" db="EMBL/GenBank/DDBJ databases">
        <authorList>
            <person name="Kim M.K.M."/>
        </authorList>
    </citation>
    <scope>NUCLEOTIDE SEQUENCE [LARGE SCALE GENOMIC DNA]</scope>
    <source>
        <strain evidence="8 9">17J68-15</strain>
    </source>
</reference>
<dbReference type="PROSITE" id="PS50005">
    <property type="entry name" value="TPR"/>
    <property type="match status" value="1"/>
</dbReference>
<dbReference type="InterPro" id="IPR050330">
    <property type="entry name" value="Bact_OuterMem_StrucFunc"/>
</dbReference>
<evidence type="ECO:0000256" key="5">
    <source>
        <dbReference type="PROSITE-ProRule" id="PRU00473"/>
    </source>
</evidence>
<dbReference type="InterPro" id="IPR023296">
    <property type="entry name" value="Glyco_hydro_beta-prop_sf"/>
</dbReference>
<dbReference type="PANTHER" id="PTHR30329">
    <property type="entry name" value="STATOR ELEMENT OF FLAGELLAR MOTOR COMPLEX"/>
    <property type="match status" value="1"/>
</dbReference>
<dbReference type="Proteomes" id="UP000295164">
    <property type="component" value="Unassembled WGS sequence"/>
</dbReference>
<dbReference type="CDD" id="cd07185">
    <property type="entry name" value="OmpA_C-like"/>
    <property type="match status" value="1"/>
</dbReference>
<organism evidence="8 9">
    <name type="scientific">Flaviaesturariibacter aridisoli</name>
    <dbReference type="NCBI Taxonomy" id="2545761"/>
    <lineage>
        <taxon>Bacteria</taxon>
        <taxon>Pseudomonadati</taxon>
        <taxon>Bacteroidota</taxon>
        <taxon>Chitinophagia</taxon>
        <taxon>Chitinophagales</taxon>
        <taxon>Chitinophagaceae</taxon>
        <taxon>Flaviaestuariibacter</taxon>
    </lineage>
</organism>
<dbReference type="InterPro" id="IPR011990">
    <property type="entry name" value="TPR-like_helical_dom_sf"/>
</dbReference>
<evidence type="ECO:0000256" key="3">
    <source>
        <dbReference type="ARBA" id="ARBA00023237"/>
    </source>
</evidence>
<keyword evidence="2 5" id="KW-0472">Membrane</keyword>
<dbReference type="Gene3D" id="3.30.1330.60">
    <property type="entry name" value="OmpA-like domain"/>
    <property type="match status" value="1"/>
</dbReference>
<proteinExistence type="predicted"/>
<dbReference type="InterPro" id="IPR006664">
    <property type="entry name" value="OMP_bac"/>
</dbReference>
<dbReference type="GO" id="GO:0009279">
    <property type="term" value="C:cell outer membrane"/>
    <property type="evidence" value="ECO:0007669"/>
    <property type="project" value="UniProtKB-SubCell"/>
</dbReference>
<dbReference type="InterPro" id="IPR011659">
    <property type="entry name" value="WD40"/>
</dbReference>
<dbReference type="Pfam" id="PF07676">
    <property type="entry name" value="PD40"/>
    <property type="match status" value="1"/>
</dbReference>
<name>A0A4R4DZE1_9BACT</name>
<evidence type="ECO:0000256" key="1">
    <source>
        <dbReference type="ARBA" id="ARBA00004442"/>
    </source>
</evidence>
<dbReference type="PRINTS" id="PR01021">
    <property type="entry name" value="OMPADOMAIN"/>
</dbReference>
<evidence type="ECO:0000313" key="8">
    <source>
        <dbReference type="EMBL" id="TCZ71794.1"/>
    </source>
</evidence>
<protein>
    <recommendedName>
        <fullName evidence="7">OmpA-like domain-containing protein</fullName>
    </recommendedName>
</protein>
<dbReference type="InterPro" id="IPR006665">
    <property type="entry name" value="OmpA-like"/>
</dbReference>
<feature type="signal peptide" evidence="6">
    <location>
        <begin position="1"/>
        <end position="19"/>
    </location>
</feature>
<dbReference type="SUPFAM" id="SSF82171">
    <property type="entry name" value="DPP6 N-terminal domain-like"/>
    <property type="match status" value="1"/>
</dbReference>
<dbReference type="Gene3D" id="2.115.10.20">
    <property type="entry name" value="Glycosyl hydrolase domain, family 43"/>
    <property type="match status" value="1"/>
</dbReference>
<dbReference type="SUPFAM" id="SSF103088">
    <property type="entry name" value="OmpA-like"/>
    <property type="match status" value="1"/>
</dbReference>
<accession>A0A4R4DZE1</accession>
<dbReference type="Pfam" id="PF00691">
    <property type="entry name" value="OmpA"/>
    <property type="match status" value="1"/>
</dbReference>
<dbReference type="InterPro" id="IPR036737">
    <property type="entry name" value="OmpA-like_sf"/>
</dbReference>
<dbReference type="PROSITE" id="PS51123">
    <property type="entry name" value="OMPA_2"/>
    <property type="match status" value="1"/>
</dbReference>
<keyword evidence="6" id="KW-0732">Signal</keyword>
<dbReference type="SUPFAM" id="SSF48452">
    <property type="entry name" value="TPR-like"/>
    <property type="match status" value="1"/>
</dbReference>
<dbReference type="PANTHER" id="PTHR30329:SF21">
    <property type="entry name" value="LIPOPROTEIN YIAD-RELATED"/>
    <property type="match status" value="1"/>
</dbReference>
<feature type="chain" id="PRO_5020262508" description="OmpA-like domain-containing protein" evidence="6">
    <location>
        <begin position="20"/>
        <end position="569"/>
    </location>
</feature>
<keyword evidence="3" id="KW-0998">Cell outer membrane</keyword>
<feature type="domain" description="OmpA-like" evidence="7">
    <location>
        <begin position="449"/>
        <end position="569"/>
    </location>
</feature>
<dbReference type="RefSeq" id="WP_131851947.1">
    <property type="nucleotide sequence ID" value="NZ_SKFH01000012.1"/>
</dbReference>
<evidence type="ECO:0000256" key="6">
    <source>
        <dbReference type="SAM" id="SignalP"/>
    </source>
</evidence>
<dbReference type="OrthoDB" id="9809364at2"/>
<evidence type="ECO:0000313" key="9">
    <source>
        <dbReference type="Proteomes" id="UP000295164"/>
    </source>
</evidence>
<evidence type="ECO:0000256" key="2">
    <source>
        <dbReference type="ARBA" id="ARBA00023136"/>
    </source>
</evidence>
<evidence type="ECO:0000256" key="4">
    <source>
        <dbReference type="PROSITE-ProRule" id="PRU00339"/>
    </source>
</evidence>
<keyword evidence="4" id="KW-0802">TPR repeat</keyword>